<evidence type="ECO:0000313" key="2">
    <source>
        <dbReference type="EMBL" id="ORX52842.1"/>
    </source>
</evidence>
<dbReference type="InterPro" id="IPR038175">
    <property type="entry name" value="CBM21_dom_sf"/>
</dbReference>
<dbReference type="PROSITE" id="PS51159">
    <property type="entry name" value="CBM21"/>
    <property type="match status" value="1"/>
</dbReference>
<organism evidence="2 3">
    <name type="scientific">Hesseltinella vesiculosa</name>
    <dbReference type="NCBI Taxonomy" id="101127"/>
    <lineage>
        <taxon>Eukaryota</taxon>
        <taxon>Fungi</taxon>
        <taxon>Fungi incertae sedis</taxon>
        <taxon>Mucoromycota</taxon>
        <taxon>Mucoromycotina</taxon>
        <taxon>Mucoromycetes</taxon>
        <taxon>Mucorales</taxon>
        <taxon>Cunninghamellaceae</taxon>
        <taxon>Hesseltinella</taxon>
    </lineage>
</organism>
<dbReference type="InterPro" id="IPR005036">
    <property type="entry name" value="CBM21_dom"/>
</dbReference>
<dbReference type="EMBL" id="MCGT01000017">
    <property type="protein sequence ID" value="ORX52842.1"/>
    <property type="molecule type" value="Genomic_DNA"/>
</dbReference>
<dbReference type="OrthoDB" id="1881at2759"/>
<dbReference type="InterPro" id="IPR050782">
    <property type="entry name" value="PP1_regulatory_subunit_3"/>
</dbReference>
<sequence length="181" mass="21299">KKKKVRFCDDQDLEQVRLFLKSQTPLAVHSDPPLFQEETKFDVKYPGWPSKLMMYRSLTNAAIRMENVQLDHDVLIGRCRVANLAYQKLVTVRYSLDCWHTFHELDALYREPIASTTNTWDRFTFEIPVLHDSPILHPPSRKPFTCWIALRYQVNGQEFWDNNDGKNYQIHLVPLIPSTPP</sequence>
<dbReference type="Pfam" id="PF03370">
    <property type="entry name" value="CBM_21"/>
    <property type="match status" value="1"/>
</dbReference>
<dbReference type="GO" id="GO:0008157">
    <property type="term" value="F:protein phosphatase 1 binding"/>
    <property type="evidence" value="ECO:0007669"/>
    <property type="project" value="TreeGrafter"/>
</dbReference>
<protein>
    <recommendedName>
        <fullName evidence="1">CBM21 domain-containing protein</fullName>
    </recommendedName>
</protein>
<feature type="non-terminal residue" evidence="2">
    <location>
        <position position="1"/>
    </location>
</feature>
<feature type="domain" description="CBM21" evidence="1">
    <location>
        <begin position="55"/>
        <end position="171"/>
    </location>
</feature>
<reference evidence="2 3" key="1">
    <citation type="submission" date="2016-07" db="EMBL/GenBank/DDBJ databases">
        <title>Pervasive Adenine N6-methylation of Active Genes in Fungi.</title>
        <authorList>
            <consortium name="DOE Joint Genome Institute"/>
            <person name="Mondo S.J."/>
            <person name="Dannebaum R.O."/>
            <person name="Kuo R.C."/>
            <person name="Labutti K."/>
            <person name="Haridas S."/>
            <person name="Kuo A."/>
            <person name="Salamov A."/>
            <person name="Ahrendt S.R."/>
            <person name="Lipzen A."/>
            <person name="Sullivan W."/>
            <person name="Andreopoulos W.B."/>
            <person name="Clum A."/>
            <person name="Lindquist E."/>
            <person name="Daum C."/>
            <person name="Ramamoorthy G.K."/>
            <person name="Gryganskyi A."/>
            <person name="Culley D."/>
            <person name="Magnuson J.K."/>
            <person name="James T.Y."/>
            <person name="O'Malley M.A."/>
            <person name="Stajich J.E."/>
            <person name="Spatafora J.W."/>
            <person name="Visel A."/>
            <person name="Grigoriev I.V."/>
        </authorList>
    </citation>
    <scope>NUCLEOTIDE SEQUENCE [LARGE SCALE GENOMIC DNA]</scope>
    <source>
        <strain evidence="2 3">NRRL 3301</strain>
    </source>
</reference>
<dbReference type="STRING" id="101127.A0A1X2GFW6"/>
<keyword evidence="3" id="KW-1185">Reference proteome</keyword>
<dbReference type="GO" id="GO:0000164">
    <property type="term" value="C:protein phosphatase type 1 complex"/>
    <property type="evidence" value="ECO:0007669"/>
    <property type="project" value="TreeGrafter"/>
</dbReference>
<dbReference type="Gene3D" id="2.60.40.2440">
    <property type="entry name" value="Carbohydrate binding type-21 domain"/>
    <property type="match status" value="1"/>
</dbReference>
<evidence type="ECO:0000313" key="3">
    <source>
        <dbReference type="Proteomes" id="UP000242146"/>
    </source>
</evidence>
<dbReference type="PANTHER" id="PTHR12307:SF36">
    <property type="entry name" value="GLYCOGEN-BINDING SUBUNIT 76A"/>
    <property type="match status" value="1"/>
</dbReference>
<dbReference type="PANTHER" id="PTHR12307">
    <property type="entry name" value="PROTEIN PHOSPHATASE 1 REGULATORY SUBUNIT"/>
    <property type="match status" value="1"/>
</dbReference>
<dbReference type="GO" id="GO:0005979">
    <property type="term" value="P:regulation of glycogen biosynthetic process"/>
    <property type="evidence" value="ECO:0007669"/>
    <property type="project" value="TreeGrafter"/>
</dbReference>
<dbReference type="Proteomes" id="UP000242146">
    <property type="component" value="Unassembled WGS sequence"/>
</dbReference>
<gene>
    <name evidence="2" type="ORF">DM01DRAFT_1270646</name>
</gene>
<dbReference type="AlphaFoldDB" id="A0A1X2GFW6"/>
<accession>A0A1X2GFW6</accession>
<feature type="non-terminal residue" evidence="2">
    <location>
        <position position="181"/>
    </location>
</feature>
<comment type="caution">
    <text evidence="2">The sequence shown here is derived from an EMBL/GenBank/DDBJ whole genome shotgun (WGS) entry which is preliminary data.</text>
</comment>
<name>A0A1X2GFW6_9FUNG</name>
<proteinExistence type="predicted"/>
<evidence type="ECO:0000259" key="1">
    <source>
        <dbReference type="PROSITE" id="PS51159"/>
    </source>
</evidence>
<dbReference type="GO" id="GO:2001069">
    <property type="term" value="F:glycogen binding"/>
    <property type="evidence" value="ECO:0007669"/>
    <property type="project" value="TreeGrafter"/>
</dbReference>